<dbReference type="Proteomes" id="UP000503447">
    <property type="component" value="Chromosome"/>
</dbReference>
<keyword evidence="1" id="KW-1133">Transmembrane helix</keyword>
<dbReference type="SUPFAM" id="SSF48452">
    <property type="entry name" value="TPR-like"/>
    <property type="match status" value="1"/>
</dbReference>
<feature type="transmembrane region" description="Helical" evidence="1">
    <location>
        <begin position="297"/>
        <end position="314"/>
    </location>
</feature>
<feature type="transmembrane region" description="Helical" evidence="1">
    <location>
        <begin position="225"/>
        <end position="247"/>
    </location>
</feature>
<accession>A0A6M5Z5E4</accession>
<dbReference type="InterPro" id="IPR011990">
    <property type="entry name" value="TPR-like_helical_dom_sf"/>
</dbReference>
<feature type="transmembrane region" description="Helical" evidence="1">
    <location>
        <begin position="24"/>
        <end position="43"/>
    </location>
</feature>
<dbReference type="EMBL" id="CP053452">
    <property type="protein sequence ID" value="QJX00664.1"/>
    <property type="molecule type" value="Genomic_DNA"/>
</dbReference>
<sequence>MTPGSSRTPTGTATHSAEPSRARLGVVALVALVAALAVVLASGPARQFEVWSHLARGRALVEGRPQPARDPGLFSPADEGNAHTAALYDLSLYAAYASLGGAGVTALNAGLAGALAVVAFLTGRTAGRATPGCIGTLLTLVGVAPWFGITPRLPSYLFLALLVLLLRNVRSVAPGAGTGRAGWPVPVLIAVWANVDRWVVLGPLTVGLFAAGELFRGRGRVARSLGGVFLAALGASLLSPNHVTVWNPAHTLGWEAPGPSLSPFWPAWYRSGPPAVSAAYAVLVVFGLVAFRRDPEARTWAPLWVVLLAAGAVWPVAAPFFAVVAGPVCAFGLSVVGPPPADAPRKRRRVLRLARGGAGLLPPVAAAALLVAAWPGWVVGPPYGRPEWVLDTDDSLRDAVQEVARWRGLGLFGPDECGLTLSPEVADYWSWFAHGSRAAGTERSGGLDFATVRAGLLGEPVPKGRAANDWRGILRARSVSHLILHSGGDAPTEQVATQLAGAPDEWVLLYLRGRTAVFGWRDPEARSASDRYAAARVSIEHRAFVPGANDRAPLSVTSAETGNRQWARAFREPPPAQPQDQAEAAYYLAQFDGSRAVYDARNRTKWLASQNASLLGMLAAPLPAPGPVAAPIGQWAVGVPGDYATFAAAQDDGPLGALVLAVRAARRAVQASPEDAKSYFLLGEAYLRLAQATRERVWRYQLPVFDRIRQLQAITAYQQCVALRPDSPAAHGRLARLYRTHGTLDLALHHLDALVKLTEARGTRPGAPPGPAQEALSTLRQERDALATDVQQREATCETGKGNRRVLDQAREAVRLGLTGLAIRTLLASDASEFGPEGVRLELELLLWAGRAGDVRAWLDPGLETSLGVATFQEIRACLATVEGNYQEAGQALHRVADSIVQVPSRLSTPRTQASYDVVRAVLAAPLVGNPCTSTHTFFVRQALALEIQQITTSLRREANVLVVTGLLALEAGQIEEAESLFRAVLARAEPENGEVRAGGIDFSGRVVAEECLYLIATARQGHGPLG</sequence>
<feature type="transmembrane region" description="Helical" evidence="1">
    <location>
        <begin position="93"/>
        <end position="122"/>
    </location>
</feature>
<dbReference type="Gene3D" id="1.25.40.10">
    <property type="entry name" value="Tetratricopeptide repeat domain"/>
    <property type="match status" value="1"/>
</dbReference>
<dbReference type="AlphaFoldDB" id="A0A6M5Z5E4"/>
<name>A0A6M5Z5E4_9BACT</name>
<evidence type="ECO:0000313" key="2">
    <source>
        <dbReference type="EMBL" id="QJX00664.1"/>
    </source>
</evidence>
<keyword evidence="3" id="KW-1185">Reference proteome</keyword>
<feature type="transmembrane region" description="Helical" evidence="1">
    <location>
        <begin position="267"/>
        <end position="290"/>
    </location>
</feature>
<keyword evidence="1" id="KW-0472">Membrane</keyword>
<feature type="transmembrane region" description="Helical" evidence="1">
    <location>
        <begin position="129"/>
        <end position="147"/>
    </location>
</feature>
<protein>
    <recommendedName>
        <fullName evidence="4">Tetratricopeptide repeat protein</fullName>
    </recommendedName>
</protein>
<evidence type="ECO:0000313" key="3">
    <source>
        <dbReference type="Proteomes" id="UP000503447"/>
    </source>
</evidence>
<keyword evidence="1" id="KW-0812">Transmembrane</keyword>
<organism evidence="2 3">
    <name type="scientific">Frigoriglobus tundricola</name>
    <dbReference type="NCBI Taxonomy" id="2774151"/>
    <lineage>
        <taxon>Bacteria</taxon>
        <taxon>Pseudomonadati</taxon>
        <taxon>Planctomycetota</taxon>
        <taxon>Planctomycetia</taxon>
        <taxon>Gemmatales</taxon>
        <taxon>Gemmataceae</taxon>
        <taxon>Frigoriglobus</taxon>
    </lineage>
</organism>
<reference evidence="3" key="1">
    <citation type="submission" date="2020-05" db="EMBL/GenBank/DDBJ databases">
        <title>Frigoriglobus tundricola gen. nov., sp. nov., a psychrotolerant cellulolytic planctomycete of the family Gemmataceae with two divergent copies of 16S rRNA gene.</title>
        <authorList>
            <person name="Kulichevskaya I.S."/>
            <person name="Ivanova A.A."/>
            <person name="Naumoff D.G."/>
            <person name="Beletsky A.V."/>
            <person name="Rijpstra W.I.C."/>
            <person name="Sinninghe Damste J.S."/>
            <person name="Mardanov A.V."/>
            <person name="Ravin N.V."/>
            <person name="Dedysh S.N."/>
        </authorList>
    </citation>
    <scope>NUCLEOTIDE SEQUENCE [LARGE SCALE GENOMIC DNA]</scope>
    <source>
        <strain evidence="3">PL17</strain>
    </source>
</reference>
<gene>
    <name evidence="2" type="ORF">FTUN_8296</name>
</gene>
<evidence type="ECO:0000256" key="1">
    <source>
        <dbReference type="SAM" id="Phobius"/>
    </source>
</evidence>
<dbReference type="KEGG" id="ftj:FTUN_8296"/>
<evidence type="ECO:0008006" key="4">
    <source>
        <dbReference type="Google" id="ProtNLM"/>
    </source>
</evidence>
<proteinExistence type="predicted"/>